<protein>
    <submittedName>
        <fullName evidence="1">Uncharacterized protein</fullName>
    </submittedName>
</protein>
<name>A0AAT9GUR9_9CREN</name>
<gene>
    <name evidence="1" type="ORF">SJAV_24880</name>
</gene>
<dbReference type="EMBL" id="AP031322">
    <property type="protein sequence ID" value="BFH74544.1"/>
    <property type="molecule type" value="Genomic_DNA"/>
</dbReference>
<dbReference type="GeneID" id="92355446"/>
<dbReference type="KEGG" id="sjv:SJAV_24880"/>
<proteinExistence type="predicted"/>
<organism evidence="1">
    <name type="scientific">Sulfurisphaera javensis</name>
    <dbReference type="NCBI Taxonomy" id="2049879"/>
    <lineage>
        <taxon>Archaea</taxon>
        <taxon>Thermoproteota</taxon>
        <taxon>Thermoprotei</taxon>
        <taxon>Sulfolobales</taxon>
        <taxon>Sulfolobaceae</taxon>
        <taxon>Sulfurisphaera</taxon>
    </lineage>
</organism>
<accession>A0AAT9GUR9</accession>
<reference evidence="1" key="1">
    <citation type="submission" date="2024-03" db="EMBL/GenBank/DDBJ databases">
        <title>Complete genome sequence of Sulfurisphaera javensis strain KD-1.</title>
        <authorList>
            <person name="Sakai H."/>
            <person name="Nur N."/>
            <person name="Suwanto A."/>
            <person name="Kurosawa N."/>
        </authorList>
    </citation>
    <scope>NUCLEOTIDE SEQUENCE</scope>
    <source>
        <strain evidence="1">KD-1</strain>
    </source>
</reference>
<dbReference type="RefSeq" id="WP_369610045.1">
    <property type="nucleotide sequence ID" value="NZ_AP031322.1"/>
</dbReference>
<evidence type="ECO:0000313" key="1">
    <source>
        <dbReference type="EMBL" id="BFH74544.1"/>
    </source>
</evidence>
<dbReference type="AlphaFoldDB" id="A0AAT9GUR9"/>
<sequence>MAFKKFYEEGKEVDYEIDNPVSLDEIWEPLDEIFNSLKDVNVVDVYYKEVEINENTSYPTVIVDIYNNDGSNPVYLIYVKELDEFSWKELKSKIVQKYKDKLNVCDEDEMYVSFCS</sequence>